<feature type="compositionally biased region" description="Low complexity" evidence="1">
    <location>
        <begin position="108"/>
        <end position="130"/>
    </location>
</feature>
<proteinExistence type="predicted"/>
<protein>
    <submittedName>
        <fullName evidence="2">Uncharacterized protein</fullName>
    </submittedName>
</protein>
<evidence type="ECO:0000313" key="2">
    <source>
        <dbReference type="EMBL" id="KAK2948933.1"/>
    </source>
</evidence>
<feature type="compositionally biased region" description="Low complexity" evidence="1">
    <location>
        <begin position="221"/>
        <end position="240"/>
    </location>
</feature>
<keyword evidence="3" id="KW-1185">Reference proteome</keyword>
<evidence type="ECO:0000313" key="3">
    <source>
        <dbReference type="Proteomes" id="UP001281761"/>
    </source>
</evidence>
<dbReference type="Proteomes" id="UP001281761">
    <property type="component" value="Unassembled WGS sequence"/>
</dbReference>
<accession>A0ABQ9XCE8</accession>
<sequence length="627" mass="70409">MDDLYNLSLDLYTLLQELTQYSHSIDSSIKDLRLSRAFLNRLYTRHSNPPSSNETETFNTTTPLQSDVVDDNEEVEDLIPSLPDKPIAKQSVRLNRSPYQQTSSKATSRPTVSSHRSSSPSVQQRRSSSPTPKPTSKREPTPPRKAPSLSPQDSTENIAVVSRSQLSRIRDGKGSKPVLSRSNSREVPVAKSKLPTISSKQREAGWKDTLPPQSHPQRGLSPRASPVREPSPSAVSSSTSGKTTLSIHQSQYADLIARTRELEHHSSKGTIPNQTQSTLFTFSSESDMEYPFPESHHQPNEAAVHSFDTFCTRLENTHSRIVDKRTQIERTHCTNTEILPSIDNIFDLNYEYSQNKQNKGLDTRPQKDLLLSQALFTSLASISHTLKEVAEIGSGKKSVSHDVLLEAEETLRHGPDIFAELSETLPYLQREMETVKMVHSIMSQGSKEREKEKTGTEATLSVPNRSIPLLPQTPTIPLHTCIPLSVWDALSPHLGTLQASLVSQGRLGRVVSLPPRDSLSLFIESVHLSLLFNPKGGSEVRKAVFYLHSFQREMVLTWLQSHVHKKMEETLRKQAKHTPFTTLPIIKMLATLIINWNETQAQVRGTLLDNMEVLPNPKEHERKARRE</sequence>
<feature type="region of interest" description="Disordered" evidence="1">
    <location>
        <begin position="80"/>
        <end position="245"/>
    </location>
</feature>
<comment type="caution">
    <text evidence="2">The sequence shown here is derived from an EMBL/GenBank/DDBJ whole genome shotgun (WGS) entry which is preliminary data.</text>
</comment>
<feature type="compositionally biased region" description="Polar residues" evidence="1">
    <location>
        <begin position="92"/>
        <end position="107"/>
    </location>
</feature>
<feature type="compositionally biased region" description="Polar residues" evidence="1">
    <location>
        <begin position="149"/>
        <end position="167"/>
    </location>
</feature>
<evidence type="ECO:0000256" key="1">
    <source>
        <dbReference type="SAM" id="MobiDB-lite"/>
    </source>
</evidence>
<feature type="region of interest" description="Disordered" evidence="1">
    <location>
        <begin position="45"/>
        <end position="66"/>
    </location>
</feature>
<name>A0ABQ9XCE8_9EUKA</name>
<reference evidence="2 3" key="1">
    <citation type="journal article" date="2022" name="bioRxiv">
        <title>Genomics of Preaxostyla Flagellates Illuminates Evolutionary Transitions and the Path Towards Mitochondrial Loss.</title>
        <authorList>
            <person name="Novak L.V.F."/>
            <person name="Treitli S.C."/>
            <person name="Pyrih J."/>
            <person name="Halakuc P."/>
            <person name="Pipaliya S.V."/>
            <person name="Vacek V."/>
            <person name="Brzon O."/>
            <person name="Soukal P."/>
            <person name="Eme L."/>
            <person name="Dacks J.B."/>
            <person name="Karnkowska A."/>
            <person name="Elias M."/>
            <person name="Hampl V."/>
        </authorList>
    </citation>
    <scope>NUCLEOTIDE SEQUENCE [LARGE SCALE GENOMIC DNA]</scope>
    <source>
        <strain evidence="2">NAU3</strain>
        <tissue evidence="2">Gut</tissue>
    </source>
</reference>
<feature type="compositionally biased region" description="Low complexity" evidence="1">
    <location>
        <begin position="50"/>
        <end position="63"/>
    </location>
</feature>
<gene>
    <name evidence="2" type="ORF">BLNAU_16151</name>
</gene>
<organism evidence="2 3">
    <name type="scientific">Blattamonas nauphoetae</name>
    <dbReference type="NCBI Taxonomy" id="2049346"/>
    <lineage>
        <taxon>Eukaryota</taxon>
        <taxon>Metamonada</taxon>
        <taxon>Preaxostyla</taxon>
        <taxon>Oxymonadida</taxon>
        <taxon>Blattamonas</taxon>
    </lineage>
</organism>
<dbReference type="EMBL" id="JARBJD010000166">
    <property type="protein sequence ID" value="KAK2948933.1"/>
    <property type="molecule type" value="Genomic_DNA"/>
</dbReference>